<evidence type="ECO:0000313" key="2">
    <source>
        <dbReference type="Proteomes" id="UP000053989"/>
    </source>
</evidence>
<dbReference type="HOGENOM" id="CLU_2759283_0_0_1"/>
<organism evidence="1 2">
    <name type="scientific">Scleroderma citrinum Foug A</name>
    <dbReference type="NCBI Taxonomy" id="1036808"/>
    <lineage>
        <taxon>Eukaryota</taxon>
        <taxon>Fungi</taxon>
        <taxon>Dikarya</taxon>
        <taxon>Basidiomycota</taxon>
        <taxon>Agaricomycotina</taxon>
        <taxon>Agaricomycetes</taxon>
        <taxon>Agaricomycetidae</taxon>
        <taxon>Boletales</taxon>
        <taxon>Sclerodermatineae</taxon>
        <taxon>Sclerodermataceae</taxon>
        <taxon>Scleroderma</taxon>
    </lineage>
</organism>
<name>A0A0C3DDI3_9AGAM</name>
<reference evidence="1 2" key="1">
    <citation type="submission" date="2014-04" db="EMBL/GenBank/DDBJ databases">
        <authorList>
            <consortium name="DOE Joint Genome Institute"/>
            <person name="Kuo A."/>
            <person name="Kohler A."/>
            <person name="Nagy L.G."/>
            <person name="Floudas D."/>
            <person name="Copeland A."/>
            <person name="Barry K.W."/>
            <person name="Cichocki N."/>
            <person name="Veneault-Fourrey C."/>
            <person name="LaButti K."/>
            <person name="Lindquist E.A."/>
            <person name="Lipzen A."/>
            <person name="Lundell T."/>
            <person name="Morin E."/>
            <person name="Murat C."/>
            <person name="Sun H."/>
            <person name="Tunlid A."/>
            <person name="Henrissat B."/>
            <person name="Grigoriev I.V."/>
            <person name="Hibbett D.S."/>
            <person name="Martin F."/>
            <person name="Nordberg H.P."/>
            <person name="Cantor M.N."/>
            <person name="Hua S.X."/>
        </authorList>
    </citation>
    <scope>NUCLEOTIDE SEQUENCE [LARGE SCALE GENOMIC DNA]</scope>
    <source>
        <strain evidence="1 2">Foug A</strain>
    </source>
</reference>
<sequence length="70" mass="7720">MVEAHLRTLHVAPVAVDAGPPSAAPCQGKRKWNKCRSSVEVVAWGPETNLRKCASFYYLKKGDDDYMAVV</sequence>
<gene>
    <name evidence="1" type="ORF">SCLCIDRAFT_1221951</name>
</gene>
<protein>
    <submittedName>
        <fullName evidence="1">Uncharacterized protein</fullName>
    </submittedName>
</protein>
<keyword evidence="2" id="KW-1185">Reference proteome</keyword>
<reference evidence="2" key="2">
    <citation type="submission" date="2015-01" db="EMBL/GenBank/DDBJ databases">
        <title>Evolutionary Origins and Diversification of the Mycorrhizal Mutualists.</title>
        <authorList>
            <consortium name="DOE Joint Genome Institute"/>
            <consortium name="Mycorrhizal Genomics Consortium"/>
            <person name="Kohler A."/>
            <person name="Kuo A."/>
            <person name="Nagy L.G."/>
            <person name="Floudas D."/>
            <person name="Copeland A."/>
            <person name="Barry K.W."/>
            <person name="Cichocki N."/>
            <person name="Veneault-Fourrey C."/>
            <person name="LaButti K."/>
            <person name="Lindquist E.A."/>
            <person name="Lipzen A."/>
            <person name="Lundell T."/>
            <person name="Morin E."/>
            <person name="Murat C."/>
            <person name="Riley R."/>
            <person name="Ohm R."/>
            <person name="Sun H."/>
            <person name="Tunlid A."/>
            <person name="Henrissat B."/>
            <person name="Grigoriev I.V."/>
            <person name="Hibbett D.S."/>
            <person name="Martin F."/>
        </authorList>
    </citation>
    <scope>NUCLEOTIDE SEQUENCE [LARGE SCALE GENOMIC DNA]</scope>
    <source>
        <strain evidence="2">Foug A</strain>
    </source>
</reference>
<accession>A0A0C3DDI3</accession>
<dbReference type="Proteomes" id="UP000053989">
    <property type="component" value="Unassembled WGS sequence"/>
</dbReference>
<evidence type="ECO:0000313" key="1">
    <source>
        <dbReference type="EMBL" id="KIM54464.1"/>
    </source>
</evidence>
<dbReference type="AlphaFoldDB" id="A0A0C3DDI3"/>
<dbReference type="EMBL" id="KN822154">
    <property type="protein sequence ID" value="KIM54464.1"/>
    <property type="molecule type" value="Genomic_DNA"/>
</dbReference>
<proteinExistence type="predicted"/>
<dbReference type="InParanoid" id="A0A0C3DDI3"/>